<proteinExistence type="predicted"/>
<evidence type="ECO:0000313" key="4">
    <source>
        <dbReference type="Proteomes" id="UP001198242"/>
    </source>
</evidence>
<evidence type="ECO:0000256" key="1">
    <source>
        <dbReference type="SAM" id="Coils"/>
    </source>
</evidence>
<dbReference type="EMBL" id="JAJEQM010000008">
    <property type="protein sequence ID" value="MCC2210598.1"/>
    <property type="molecule type" value="Genomic_DNA"/>
</dbReference>
<sequence>MTQKKLYVIILSFFTIIIGVVCFSLGNYFDTNSLATEKLKTQISALEENTSSLTDTKNDLESQINDLNSELSTKTTVNNYFMEAKKKNDELKNDITELNQKSSELDSQIEELQNQNSSLQATEKTGKTYTLKKDQSYTCPSEIPAGRYIATGTGTLVIYSSSGKARVSEDLAVAYNNSYSFTLSEKEKIKATDDIKLTEIKSN</sequence>
<evidence type="ECO:0000313" key="3">
    <source>
        <dbReference type="EMBL" id="MCC2210598.1"/>
    </source>
</evidence>
<keyword evidence="2" id="KW-0472">Membrane</keyword>
<gene>
    <name evidence="3" type="ORF">LKE05_07330</name>
</gene>
<keyword evidence="1" id="KW-0175">Coiled coil</keyword>
<dbReference type="Gene3D" id="1.10.287.1490">
    <property type="match status" value="1"/>
</dbReference>
<keyword evidence="2" id="KW-0812">Transmembrane</keyword>
<keyword evidence="2" id="KW-1133">Transmembrane helix</keyword>
<dbReference type="RefSeq" id="WP_308456398.1">
    <property type="nucleotide sequence ID" value="NZ_JAJEQM010000008.1"/>
</dbReference>
<keyword evidence="4" id="KW-1185">Reference proteome</keyword>
<evidence type="ECO:0000256" key="2">
    <source>
        <dbReference type="SAM" id="Phobius"/>
    </source>
</evidence>
<organism evidence="3 4">
    <name type="scientific">Hominilimicola fabiformis</name>
    <dbReference type="NCBI Taxonomy" id="2885356"/>
    <lineage>
        <taxon>Bacteria</taxon>
        <taxon>Bacillati</taxon>
        <taxon>Bacillota</taxon>
        <taxon>Clostridia</taxon>
        <taxon>Eubacteriales</taxon>
        <taxon>Oscillospiraceae</taxon>
        <taxon>Hominilimicola</taxon>
    </lineage>
</organism>
<name>A0AAE3DZ06_9FIRM</name>
<comment type="caution">
    <text evidence="3">The sequence shown here is derived from an EMBL/GenBank/DDBJ whole genome shotgun (WGS) entry which is preliminary data.</text>
</comment>
<dbReference type="AlphaFoldDB" id="A0AAE3DZ06"/>
<reference evidence="3 4" key="1">
    <citation type="submission" date="2021-10" db="EMBL/GenBank/DDBJ databases">
        <title>Anaerobic single-cell dispensing facilitates the cultivation of human gut bacteria.</title>
        <authorList>
            <person name="Afrizal A."/>
        </authorList>
    </citation>
    <scope>NUCLEOTIDE SEQUENCE [LARGE SCALE GENOMIC DNA]</scope>
    <source>
        <strain evidence="3 4">CLA-AA-H232</strain>
    </source>
</reference>
<feature type="transmembrane region" description="Helical" evidence="2">
    <location>
        <begin position="6"/>
        <end position="29"/>
    </location>
</feature>
<protein>
    <submittedName>
        <fullName evidence="3">Uncharacterized protein</fullName>
    </submittedName>
</protein>
<feature type="coiled-coil region" evidence="1">
    <location>
        <begin position="43"/>
        <end position="125"/>
    </location>
</feature>
<dbReference type="Proteomes" id="UP001198242">
    <property type="component" value="Unassembled WGS sequence"/>
</dbReference>
<accession>A0AAE3DZ06</accession>